<reference evidence="7 8" key="1">
    <citation type="submission" date="2018-08" db="EMBL/GenBank/DDBJ databases">
        <title>Genomic investigation of the strawberry pathogen Phytophthora fragariae indicates pathogenicity is determined by transcriptional variation in three key races.</title>
        <authorList>
            <person name="Adams T.M."/>
            <person name="Armitage A.D."/>
            <person name="Sobczyk M.K."/>
            <person name="Bates H.J."/>
            <person name="Dunwell J.M."/>
            <person name="Nellist C.F."/>
            <person name="Harrison R.J."/>
        </authorList>
    </citation>
    <scope>NUCLEOTIDE SEQUENCE [LARGE SCALE GENOMIC DNA]</scope>
    <source>
        <strain evidence="7 8">BC-1</strain>
    </source>
</reference>
<feature type="transmembrane region" description="Helical" evidence="6">
    <location>
        <begin position="228"/>
        <end position="247"/>
    </location>
</feature>
<feature type="chain" id="PRO_5028509956" description="RxLR effector protein" evidence="5">
    <location>
        <begin position="22"/>
        <end position="318"/>
    </location>
</feature>
<feature type="signal peptide" evidence="5">
    <location>
        <begin position="1"/>
        <end position="21"/>
    </location>
</feature>
<comment type="caution">
    <text evidence="7">The sequence shown here is derived from an EMBL/GenBank/DDBJ whole genome shotgun (WGS) entry which is preliminary data.</text>
</comment>
<evidence type="ECO:0000256" key="4">
    <source>
        <dbReference type="ARBA" id="ARBA00022729"/>
    </source>
</evidence>
<name>A0A6A3Y424_9STRA</name>
<proteinExistence type="inferred from homology"/>
<evidence type="ECO:0000256" key="1">
    <source>
        <dbReference type="ARBA" id="ARBA00004613"/>
    </source>
</evidence>
<protein>
    <recommendedName>
        <fullName evidence="5">RxLR effector protein</fullName>
    </recommendedName>
</protein>
<comment type="subcellular location">
    <subcellularLocation>
        <location evidence="1 5">Secreted</location>
    </subcellularLocation>
</comment>
<comment type="domain">
    <text evidence="5">The RxLR-dEER motif acts to carry the protein into the host cell cytoplasm through binding to cell surface phosphatidylinositol-3-phosphate.</text>
</comment>
<keyword evidence="6" id="KW-1133">Transmembrane helix</keyword>
<keyword evidence="6" id="KW-0472">Membrane</keyword>
<sequence>MRLTYILAVVIAATLHASCTALATTKDSNDAAISDVASADIVHSLDATQESGGRMLHKVKENEEERAFMNHLKYLRTSIGKRLPWTHSHKIYQSAKNAKRNTEAMRRWNSSLYHGFTRHQCSVFTLCIHAASHGFNHNSSEVNSVHHFEIGRRDEDHDRKATLGTFGVVVVGEAGGDQRGQTPLFGQWEEVSGAKLAAWAAVLFYCGVSGLVALVLKNERAAKQALGCWVLLLVLHTCYLNVAVSKSVWPTGAAPHERPHSWSTGKMMVQVLTDAMSSGFLVWLVRQRNANQDKVDFLQQPLLPIRGITDVHDQLRAS</sequence>
<organism evidence="7 8">
    <name type="scientific">Phytophthora fragariae</name>
    <dbReference type="NCBI Taxonomy" id="53985"/>
    <lineage>
        <taxon>Eukaryota</taxon>
        <taxon>Sar</taxon>
        <taxon>Stramenopiles</taxon>
        <taxon>Oomycota</taxon>
        <taxon>Peronosporomycetes</taxon>
        <taxon>Peronosporales</taxon>
        <taxon>Peronosporaceae</taxon>
        <taxon>Phytophthora</taxon>
    </lineage>
</organism>
<dbReference type="AlphaFoldDB" id="A0A6A3Y424"/>
<evidence type="ECO:0000256" key="5">
    <source>
        <dbReference type="RuleBase" id="RU367124"/>
    </source>
</evidence>
<accession>A0A6A3Y424</accession>
<evidence type="ECO:0000313" key="8">
    <source>
        <dbReference type="Proteomes" id="UP000440367"/>
    </source>
</evidence>
<dbReference type="EMBL" id="QXGD01001208">
    <property type="protein sequence ID" value="KAE9211821.1"/>
    <property type="molecule type" value="Genomic_DNA"/>
</dbReference>
<evidence type="ECO:0000256" key="3">
    <source>
        <dbReference type="ARBA" id="ARBA00022525"/>
    </source>
</evidence>
<evidence type="ECO:0000256" key="6">
    <source>
        <dbReference type="SAM" id="Phobius"/>
    </source>
</evidence>
<keyword evidence="6" id="KW-0812">Transmembrane</keyword>
<evidence type="ECO:0000313" key="7">
    <source>
        <dbReference type="EMBL" id="KAE9211821.1"/>
    </source>
</evidence>
<keyword evidence="4 5" id="KW-0732">Signal</keyword>
<dbReference type="GO" id="GO:0005576">
    <property type="term" value="C:extracellular region"/>
    <property type="evidence" value="ECO:0007669"/>
    <property type="project" value="UniProtKB-SubCell"/>
</dbReference>
<dbReference type="Proteomes" id="UP000440367">
    <property type="component" value="Unassembled WGS sequence"/>
</dbReference>
<dbReference type="InterPro" id="IPR031825">
    <property type="entry name" value="RXLR"/>
</dbReference>
<dbReference type="Pfam" id="PF16810">
    <property type="entry name" value="RXLR"/>
    <property type="match status" value="1"/>
</dbReference>
<comment type="similarity">
    <text evidence="2 5">Belongs to the RxLR effector family.</text>
</comment>
<comment type="function">
    <text evidence="5">Effector that suppresses plant defense responses during pathogen infection.</text>
</comment>
<feature type="transmembrane region" description="Helical" evidence="6">
    <location>
        <begin position="196"/>
        <end position="216"/>
    </location>
</feature>
<gene>
    <name evidence="7" type="ORF">PF002_g18418</name>
</gene>
<keyword evidence="3 5" id="KW-0964">Secreted</keyword>
<evidence type="ECO:0000256" key="2">
    <source>
        <dbReference type="ARBA" id="ARBA00010400"/>
    </source>
</evidence>
<feature type="transmembrane region" description="Helical" evidence="6">
    <location>
        <begin position="267"/>
        <end position="285"/>
    </location>
</feature>